<evidence type="ECO:0000256" key="2">
    <source>
        <dbReference type="ARBA" id="ARBA00022475"/>
    </source>
</evidence>
<dbReference type="AlphaFoldDB" id="A0A0R1IZK7"/>
<evidence type="ECO:0000313" key="10">
    <source>
        <dbReference type="EMBL" id="KRK64670.1"/>
    </source>
</evidence>
<evidence type="ECO:0000256" key="7">
    <source>
        <dbReference type="ARBA" id="ARBA00034125"/>
    </source>
</evidence>
<evidence type="ECO:0000256" key="3">
    <source>
        <dbReference type="ARBA" id="ARBA00022519"/>
    </source>
</evidence>
<evidence type="ECO:0000259" key="9">
    <source>
        <dbReference type="Pfam" id="PF12821"/>
    </source>
</evidence>
<protein>
    <submittedName>
        <fullName evidence="10">Threonine Serine Exporter</fullName>
    </submittedName>
</protein>
<feature type="transmembrane region" description="Helical" evidence="8">
    <location>
        <begin position="31"/>
        <end position="50"/>
    </location>
</feature>
<evidence type="ECO:0000256" key="5">
    <source>
        <dbReference type="ARBA" id="ARBA00022989"/>
    </source>
</evidence>
<keyword evidence="11" id="KW-1185">Reference proteome</keyword>
<dbReference type="Pfam" id="PF12821">
    <property type="entry name" value="ThrE_2"/>
    <property type="match status" value="1"/>
</dbReference>
<name>A0A0R1IZK7_9LACO</name>
<keyword evidence="4 8" id="KW-0812">Transmembrane</keyword>
<dbReference type="RefSeq" id="WP_057765547.1">
    <property type="nucleotide sequence ID" value="NZ_AZDG01000009.1"/>
</dbReference>
<dbReference type="Proteomes" id="UP000050929">
    <property type="component" value="Unassembled WGS sequence"/>
</dbReference>
<comment type="caution">
    <text evidence="10">The sequence shown here is derived from an EMBL/GenBank/DDBJ whole genome shotgun (WGS) entry which is preliminary data.</text>
</comment>
<dbReference type="GO" id="GO:0005886">
    <property type="term" value="C:plasma membrane"/>
    <property type="evidence" value="ECO:0007669"/>
    <property type="project" value="UniProtKB-SubCell"/>
</dbReference>
<proteinExistence type="inferred from homology"/>
<accession>A0A0R1IZK7</accession>
<feature type="transmembrane region" description="Helical" evidence="8">
    <location>
        <begin position="57"/>
        <end position="77"/>
    </location>
</feature>
<evidence type="ECO:0000256" key="6">
    <source>
        <dbReference type="ARBA" id="ARBA00023136"/>
    </source>
</evidence>
<feature type="transmembrane region" description="Helical" evidence="8">
    <location>
        <begin position="115"/>
        <end position="139"/>
    </location>
</feature>
<keyword evidence="2" id="KW-1003">Cell membrane</keyword>
<dbReference type="PATRIC" id="fig|1423811.3.peg.2122"/>
<dbReference type="STRING" id="1423811.FC72_GL002078"/>
<evidence type="ECO:0000256" key="1">
    <source>
        <dbReference type="ARBA" id="ARBA00004651"/>
    </source>
</evidence>
<dbReference type="InterPro" id="IPR024528">
    <property type="entry name" value="ThrE_2"/>
</dbReference>
<comment type="subcellular location">
    <subcellularLocation>
        <location evidence="1">Cell membrane</location>
        <topology evidence="1">Multi-pass membrane protein</topology>
    </subcellularLocation>
</comment>
<feature type="domain" description="Threonine/Serine exporter ThrE" evidence="9">
    <location>
        <begin position="10"/>
        <end position="138"/>
    </location>
</feature>
<organism evidence="10 11">
    <name type="scientific">Companilactobacillus tucceti DSM 20183</name>
    <dbReference type="NCBI Taxonomy" id="1423811"/>
    <lineage>
        <taxon>Bacteria</taxon>
        <taxon>Bacillati</taxon>
        <taxon>Bacillota</taxon>
        <taxon>Bacilli</taxon>
        <taxon>Lactobacillales</taxon>
        <taxon>Lactobacillaceae</taxon>
        <taxon>Companilactobacillus</taxon>
    </lineage>
</organism>
<feature type="transmembrane region" description="Helical" evidence="8">
    <location>
        <begin position="7"/>
        <end position="25"/>
    </location>
</feature>
<dbReference type="PANTHER" id="PTHR34390:SF1">
    <property type="entry name" value="SUCCINATE TRANSPORTER SUBUNIT YJJB-RELATED"/>
    <property type="match status" value="1"/>
</dbReference>
<keyword evidence="6 8" id="KW-0472">Membrane</keyword>
<comment type="similarity">
    <text evidence="7">Belongs to the ThrE exporter (TC 2.A.79) family.</text>
</comment>
<evidence type="ECO:0000256" key="8">
    <source>
        <dbReference type="SAM" id="Phobius"/>
    </source>
</evidence>
<dbReference type="OrthoDB" id="9810047at2"/>
<evidence type="ECO:0000313" key="11">
    <source>
        <dbReference type="Proteomes" id="UP000050929"/>
    </source>
</evidence>
<feature type="transmembrane region" description="Helical" evidence="8">
    <location>
        <begin position="83"/>
        <end position="103"/>
    </location>
</feature>
<gene>
    <name evidence="10" type="ORF">FC72_GL002078</name>
</gene>
<dbReference type="EMBL" id="AZDG01000009">
    <property type="protein sequence ID" value="KRK64670.1"/>
    <property type="molecule type" value="Genomic_DNA"/>
</dbReference>
<dbReference type="PANTHER" id="PTHR34390">
    <property type="entry name" value="UPF0442 PROTEIN YJJB-RELATED"/>
    <property type="match status" value="1"/>
</dbReference>
<reference evidence="10 11" key="1">
    <citation type="journal article" date="2015" name="Genome Announc.">
        <title>Expanding the biotechnology potential of lactobacilli through comparative genomics of 213 strains and associated genera.</title>
        <authorList>
            <person name="Sun Z."/>
            <person name="Harris H.M."/>
            <person name="McCann A."/>
            <person name="Guo C."/>
            <person name="Argimon S."/>
            <person name="Zhang W."/>
            <person name="Yang X."/>
            <person name="Jeffery I.B."/>
            <person name="Cooney J.C."/>
            <person name="Kagawa T.F."/>
            <person name="Liu W."/>
            <person name="Song Y."/>
            <person name="Salvetti E."/>
            <person name="Wrobel A."/>
            <person name="Rasinkangas P."/>
            <person name="Parkhill J."/>
            <person name="Rea M.C."/>
            <person name="O'Sullivan O."/>
            <person name="Ritari J."/>
            <person name="Douillard F.P."/>
            <person name="Paul Ross R."/>
            <person name="Yang R."/>
            <person name="Briner A.E."/>
            <person name="Felis G.E."/>
            <person name="de Vos W.M."/>
            <person name="Barrangou R."/>
            <person name="Klaenhammer T.R."/>
            <person name="Caufield P.W."/>
            <person name="Cui Y."/>
            <person name="Zhang H."/>
            <person name="O'Toole P.W."/>
        </authorList>
    </citation>
    <scope>NUCLEOTIDE SEQUENCE [LARGE SCALE GENOMIC DNA]</scope>
    <source>
        <strain evidence="10 11">DSM 20183</strain>
    </source>
</reference>
<sequence>MDYFVKFLIQVVLSYIGTAGFGLIINIPKRALNLAGWSGTIGWLTYWVLFEAGTGRMFANLIAGISVGICGIIFAHIKRMPVILFNIPGLVPLVPGATAYQAVSSLVLGNFDKAIALIVKVSMVAGAIATGFMIAQIIGEWYYKTQLKL</sequence>
<keyword evidence="3" id="KW-0997">Cell inner membrane</keyword>
<evidence type="ECO:0000256" key="4">
    <source>
        <dbReference type="ARBA" id="ARBA00022692"/>
    </source>
</evidence>
<dbReference type="InterPro" id="IPR050539">
    <property type="entry name" value="ThrE_Dicarb/AminoAcid_Exp"/>
</dbReference>
<keyword evidence="5 8" id="KW-1133">Transmembrane helix</keyword>
<dbReference type="GO" id="GO:0015744">
    <property type="term" value="P:succinate transport"/>
    <property type="evidence" value="ECO:0007669"/>
    <property type="project" value="TreeGrafter"/>
</dbReference>